<dbReference type="Proteomes" id="UP000790787">
    <property type="component" value="Chromosome 5"/>
</dbReference>
<protein>
    <submittedName>
        <fullName evidence="2">Replication protein A 70 kDa DNA-binding subunit A-like isoform X1</fullName>
    </submittedName>
</protein>
<reference evidence="1" key="1">
    <citation type="journal article" date="2014" name="Nat. Commun.">
        <title>The tobacco genome sequence and its comparison with those of tomato and potato.</title>
        <authorList>
            <person name="Sierro N."/>
            <person name="Battey J.N."/>
            <person name="Ouadi S."/>
            <person name="Bakaher N."/>
            <person name="Bovet L."/>
            <person name="Willig A."/>
            <person name="Goepfert S."/>
            <person name="Peitsch M.C."/>
            <person name="Ivanov N.V."/>
        </authorList>
    </citation>
    <scope>NUCLEOTIDE SEQUENCE [LARGE SCALE GENOMIC DNA]</scope>
</reference>
<reference evidence="2" key="2">
    <citation type="submission" date="2025-08" db="UniProtKB">
        <authorList>
            <consortium name="RefSeq"/>
        </authorList>
    </citation>
    <scope>IDENTIFICATION</scope>
    <source>
        <tissue evidence="2">Leaf</tissue>
    </source>
</reference>
<dbReference type="RefSeq" id="XP_075110238.1">
    <property type="nucleotide sequence ID" value="XM_075254137.1"/>
</dbReference>
<keyword evidence="1" id="KW-1185">Reference proteome</keyword>
<gene>
    <name evidence="2" type="primary">LOC107798656</name>
</gene>
<evidence type="ECO:0000313" key="1">
    <source>
        <dbReference type="Proteomes" id="UP000790787"/>
    </source>
</evidence>
<evidence type="ECO:0000313" key="2">
    <source>
        <dbReference type="RefSeq" id="XP_075110238.1"/>
    </source>
</evidence>
<sequence>MDDYKKPTKFTLWEDFIDHDGNKLLELLKIEYPIILAKKVARPKSSSGLTNKFSTRIEINPPYPQANALRTWAQQNEQMLITYTMKSTGPTGSLLFVPFE</sequence>
<accession>A0AC58UL66</accession>
<proteinExistence type="predicted"/>
<organism evidence="1 2">
    <name type="scientific">Nicotiana tabacum</name>
    <name type="common">Common tobacco</name>
    <dbReference type="NCBI Taxonomy" id="4097"/>
    <lineage>
        <taxon>Eukaryota</taxon>
        <taxon>Viridiplantae</taxon>
        <taxon>Streptophyta</taxon>
        <taxon>Embryophyta</taxon>
        <taxon>Tracheophyta</taxon>
        <taxon>Spermatophyta</taxon>
        <taxon>Magnoliopsida</taxon>
        <taxon>eudicotyledons</taxon>
        <taxon>Gunneridae</taxon>
        <taxon>Pentapetalae</taxon>
        <taxon>asterids</taxon>
        <taxon>lamiids</taxon>
        <taxon>Solanales</taxon>
        <taxon>Solanaceae</taxon>
        <taxon>Nicotianoideae</taxon>
        <taxon>Nicotianeae</taxon>
        <taxon>Nicotiana</taxon>
    </lineage>
</organism>
<name>A0AC58UL66_TOBAC</name>